<dbReference type="InterPro" id="IPR029055">
    <property type="entry name" value="Ntn_hydrolases_N"/>
</dbReference>
<dbReference type="InterPro" id="IPR000101">
    <property type="entry name" value="GGT_peptidase"/>
</dbReference>
<dbReference type="NCBIfam" id="TIGR00066">
    <property type="entry name" value="g_glut_trans"/>
    <property type="match status" value="1"/>
</dbReference>
<dbReference type="AlphaFoldDB" id="A0A381VUH8"/>
<dbReference type="EMBL" id="UINC01009766">
    <property type="protein sequence ID" value="SVA43731.1"/>
    <property type="molecule type" value="Genomic_DNA"/>
</dbReference>
<organism evidence="1">
    <name type="scientific">marine metagenome</name>
    <dbReference type="NCBI Taxonomy" id="408172"/>
    <lineage>
        <taxon>unclassified sequences</taxon>
        <taxon>metagenomes</taxon>
        <taxon>ecological metagenomes</taxon>
    </lineage>
</organism>
<dbReference type="Gene3D" id="3.60.20.40">
    <property type="match status" value="1"/>
</dbReference>
<protein>
    <recommendedName>
        <fullName evidence="2">Gamma-glutamyltransferase</fullName>
    </recommendedName>
</protein>
<dbReference type="PANTHER" id="PTHR43881:SF1">
    <property type="entry name" value="GAMMA-GLUTAMYLTRANSPEPTIDASE (AFU_ORTHOLOGUE AFUA_4G13580)"/>
    <property type="match status" value="1"/>
</dbReference>
<evidence type="ECO:0008006" key="2">
    <source>
        <dbReference type="Google" id="ProtNLM"/>
    </source>
</evidence>
<dbReference type="GO" id="GO:0036374">
    <property type="term" value="F:glutathione hydrolase activity"/>
    <property type="evidence" value="ECO:0007669"/>
    <property type="project" value="InterPro"/>
</dbReference>
<accession>A0A381VUH8</accession>
<dbReference type="InterPro" id="IPR052896">
    <property type="entry name" value="GGT-like_enzyme"/>
</dbReference>
<reference evidence="1" key="1">
    <citation type="submission" date="2018-05" db="EMBL/GenBank/DDBJ databases">
        <authorList>
            <person name="Lanie J.A."/>
            <person name="Ng W.-L."/>
            <person name="Kazmierczak K.M."/>
            <person name="Andrzejewski T.M."/>
            <person name="Davidsen T.M."/>
            <person name="Wayne K.J."/>
            <person name="Tettelin H."/>
            <person name="Glass J.I."/>
            <person name="Rusch D."/>
            <person name="Podicherti R."/>
            <person name="Tsui H.-C.T."/>
            <person name="Winkler M.E."/>
        </authorList>
    </citation>
    <scope>NUCLEOTIDE SEQUENCE</scope>
</reference>
<dbReference type="Pfam" id="PF01019">
    <property type="entry name" value="G_glu_transpept"/>
    <property type="match status" value="1"/>
</dbReference>
<dbReference type="Gene3D" id="1.10.246.130">
    <property type="match status" value="1"/>
</dbReference>
<sequence length="591" mass="63773">MRAEAMRYLSHPQTGQASITHRRLAKRLALLLLFPVMANSQMTGAGYDRPSGDPKLSRSVVMAPSGMVATSHTLAAQAGVEVLKRGGNAIDAAIAANAVLGVVEPMSCGIGGDLFAIVWDAKSRKLYGLNASGRSPLGISRQLIRERGHERIPLKGPLSWSVPGCVSGWQALHDRFGKLPLAKSLAPAIRYARDGFPVTQIIAGYWKSGEVILSETPTASRAFLKDGRAPGEGERMTNRDLAKVYRAIGKEGAKAFYEGWIAGEIVRYSESVGGLITLRDLKQHTADWVEPVSASYRGYDVWELPPNGQGIAALQILNVLEQHDIAAMGHNSADFIHLYTEAKKLAFADRAKFYADPQVEKNLPVAELISKPYAKRQAKRIDMAKAALRVPAGDPRLAKGDTIYLTAVDKDRNVVSLIQSNYYGFGSGHVPGNVGFAMQNRGTLFAMDENHHNRLEPNKRPFHTIIPAMVTRDGKPFLSFGVMGGDMQPQGHAQVLVNIIDHGMNVQAASDAARVRHDGSDTPTGDIMSDGGRLIVESGVSDEAVEELKKRGHNVSRGGSGGGYQAIRIDYETGLLHGGSEARKDGAAIGY</sequence>
<gene>
    <name evidence="1" type="ORF">METZ01_LOCUS96585</name>
</gene>
<dbReference type="SUPFAM" id="SSF56235">
    <property type="entry name" value="N-terminal nucleophile aminohydrolases (Ntn hydrolases)"/>
    <property type="match status" value="1"/>
</dbReference>
<dbReference type="PANTHER" id="PTHR43881">
    <property type="entry name" value="GAMMA-GLUTAMYLTRANSPEPTIDASE (AFU_ORTHOLOGUE AFUA_4G13580)"/>
    <property type="match status" value="1"/>
</dbReference>
<evidence type="ECO:0000313" key="1">
    <source>
        <dbReference type="EMBL" id="SVA43731.1"/>
    </source>
</evidence>
<dbReference type="GO" id="GO:0006751">
    <property type="term" value="P:glutathione catabolic process"/>
    <property type="evidence" value="ECO:0007669"/>
    <property type="project" value="InterPro"/>
</dbReference>
<dbReference type="PRINTS" id="PR01210">
    <property type="entry name" value="GGTRANSPTASE"/>
</dbReference>
<dbReference type="InterPro" id="IPR043137">
    <property type="entry name" value="GGT_ssub_C"/>
</dbReference>
<proteinExistence type="predicted"/>
<dbReference type="InterPro" id="IPR043138">
    <property type="entry name" value="GGT_lsub"/>
</dbReference>
<name>A0A381VUH8_9ZZZZ</name>